<dbReference type="RefSeq" id="WP_076671775.1">
    <property type="nucleotide sequence ID" value="NZ_FTPP01000004.1"/>
</dbReference>
<dbReference type="EMBL" id="FTPP01000004">
    <property type="protein sequence ID" value="SIT94511.1"/>
    <property type="molecule type" value="Genomic_DNA"/>
</dbReference>
<evidence type="ECO:0000313" key="2">
    <source>
        <dbReference type="Proteomes" id="UP000187181"/>
    </source>
</evidence>
<proteinExistence type="predicted"/>
<sequence>MKYIRANYQEIYEILEKNNGIIESEYLKDIFYAFQIASGQEYFKSRTQAIIDYFNKNAFIIIKYQGRQVEIRTLNELEKCLQTFDSEFVLGILRKDV</sequence>
<organism evidence="1 2">
    <name type="scientific">Pontibacter indicus</name>
    <dbReference type="NCBI Taxonomy" id="1317125"/>
    <lineage>
        <taxon>Bacteria</taxon>
        <taxon>Pseudomonadati</taxon>
        <taxon>Bacteroidota</taxon>
        <taxon>Cytophagia</taxon>
        <taxon>Cytophagales</taxon>
        <taxon>Hymenobacteraceae</taxon>
        <taxon>Pontibacter</taxon>
    </lineage>
</organism>
<reference evidence="2" key="1">
    <citation type="submission" date="2017-01" db="EMBL/GenBank/DDBJ databases">
        <authorList>
            <person name="Varghese N."/>
            <person name="Submissions S."/>
        </authorList>
    </citation>
    <scope>NUCLEOTIDE SEQUENCE [LARGE SCALE GENOMIC DNA]</scope>
    <source>
        <strain evidence="2">LP100</strain>
    </source>
</reference>
<keyword evidence="2" id="KW-1185">Reference proteome</keyword>
<accession>A0A1R3XRK1</accession>
<gene>
    <name evidence="1" type="ORF">SAMN05444128_3613</name>
</gene>
<protein>
    <submittedName>
        <fullName evidence="1">Uncharacterized protein</fullName>
    </submittedName>
</protein>
<dbReference type="STRING" id="1317125.SAMN05444128_3613"/>
<dbReference type="OrthoDB" id="9955432at2"/>
<evidence type="ECO:0000313" key="1">
    <source>
        <dbReference type="EMBL" id="SIT94511.1"/>
    </source>
</evidence>
<dbReference type="AlphaFoldDB" id="A0A1R3XRK1"/>
<name>A0A1R3XRK1_9BACT</name>
<dbReference type="Proteomes" id="UP000187181">
    <property type="component" value="Unassembled WGS sequence"/>
</dbReference>